<dbReference type="GO" id="GO:0003700">
    <property type="term" value="F:DNA-binding transcription factor activity"/>
    <property type="evidence" value="ECO:0007669"/>
    <property type="project" value="InterPro"/>
</dbReference>
<evidence type="ECO:0000313" key="11">
    <source>
        <dbReference type="EMBL" id="OTF99833.1"/>
    </source>
</evidence>
<keyword evidence="5" id="KW-0804">Transcription</keyword>
<evidence type="ECO:0000256" key="7">
    <source>
        <dbReference type="ARBA" id="ARBA00037973"/>
    </source>
</evidence>
<evidence type="ECO:0000256" key="5">
    <source>
        <dbReference type="ARBA" id="ARBA00023163"/>
    </source>
</evidence>
<keyword evidence="4" id="KW-0010">Activator</keyword>
<dbReference type="InParanoid" id="A0A251SM88"/>
<dbReference type="GO" id="GO:0005634">
    <property type="term" value="C:nucleus"/>
    <property type="evidence" value="ECO:0007669"/>
    <property type="project" value="UniProtKB-SubCell"/>
</dbReference>
<dbReference type="InterPro" id="IPR016177">
    <property type="entry name" value="DNA-bd_dom_sf"/>
</dbReference>
<feature type="domain" description="AP2/ERF" evidence="9">
    <location>
        <begin position="245"/>
        <end position="302"/>
    </location>
</feature>
<dbReference type="PRINTS" id="PR00367">
    <property type="entry name" value="ETHRSPELEMNT"/>
</dbReference>
<dbReference type="Gene3D" id="3.30.730.10">
    <property type="entry name" value="AP2/ERF domain"/>
    <property type="match status" value="2"/>
</dbReference>
<evidence type="ECO:0000256" key="2">
    <source>
        <dbReference type="ARBA" id="ARBA00023015"/>
    </source>
</evidence>
<evidence type="ECO:0000256" key="4">
    <source>
        <dbReference type="ARBA" id="ARBA00023159"/>
    </source>
</evidence>
<dbReference type="PROSITE" id="PS51032">
    <property type="entry name" value="AP2_ERF"/>
    <property type="match status" value="2"/>
</dbReference>
<gene>
    <name evidence="11" type="ORF">HannXRQ_Chr14g0460891</name>
    <name evidence="10" type="ORF">HanXRQr2_Chr14g0663721</name>
</gene>
<dbReference type="FunFam" id="3.30.730.10:FF:000004">
    <property type="entry name" value="AP2-like ethylene-responsive transcription factor"/>
    <property type="match status" value="1"/>
</dbReference>
<protein>
    <submittedName>
        <fullName evidence="11">Putative AP2-like ethylene-responsive transcription factor</fullName>
    </submittedName>
    <submittedName>
        <fullName evidence="10">Transcription factor AP2-EREBP family</fullName>
    </submittedName>
</protein>
<feature type="region of interest" description="Disordered" evidence="8">
    <location>
        <begin position="318"/>
        <end position="358"/>
    </location>
</feature>
<proteinExistence type="inferred from homology"/>
<dbReference type="EMBL" id="CM007903">
    <property type="protein sequence ID" value="OTF99833.1"/>
    <property type="molecule type" value="Genomic_DNA"/>
</dbReference>
<organism evidence="11 12">
    <name type="scientific">Helianthus annuus</name>
    <name type="common">Common sunflower</name>
    <dbReference type="NCBI Taxonomy" id="4232"/>
    <lineage>
        <taxon>Eukaryota</taxon>
        <taxon>Viridiplantae</taxon>
        <taxon>Streptophyta</taxon>
        <taxon>Embryophyta</taxon>
        <taxon>Tracheophyta</taxon>
        <taxon>Spermatophyta</taxon>
        <taxon>Magnoliopsida</taxon>
        <taxon>eudicotyledons</taxon>
        <taxon>Gunneridae</taxon>
        <taxon>Pentapetalae</taxon>
        <taxon>asterids</taxon>
        <taxon>campanulids</taxon>
        <taxon>Asterales</taxon>
        <taxon>Asteraceae</taxon>
        <taxon>Asteroideae</taxon>
        <taxon>Heliantheae alliance</taxon>
        <taxon>Heliantheae</taxon>
        <taxon>Helianthus</taxon>
    </lineage>
</organism>
<comment type="similarity">
    <text evidence="7">Belongs to the AP2/ERF transcription factor family. AP2 subfamily.</text>
</comment>
<evidence type="ECO:0000256" key="3">
    <source>
        <dbReference type="ARBA" id="ARBA00023125"/>
    </source>
</evidence>
<evidence type="ECO:0000256" key="6">
    <source>
        <dbReference type="ARBA" id="ARBA00023242"/>
    </source>
</evidence>
<dbReference type="OMA" id="MQMATSH"/>
<keyword evidence="6" id="KW-0539">Nucleus</keyword>
<sequence>MLDLNVEVSRNTNNNISDYSGLETAKKHVPEAHQSEIHVHSGTSVSSEVDDESSVSYNATENRSFDIDIFNQKGETSHVDLITRQFFPVSGYLKVEEELGSRLTAPSPVKSVHGADWLNLKVLVSEPVQQNVKPVQLQKVKKGRRGPPSKSSPYRGVTFYRRTGRWESHIWDCGKQLYLGGFDTSHDAARAYDRAAIKFRGTGADLNFDLSDYEEDMTQMENLSKEEFIHVLRRRSNGFSRGSSKYRGVTRHKCGRWEARMGQLLGKKYVYLGLFNSEVEAARAYDKAAIKCNGKEAITNFGPSTYVNSPGRDEGCNNLDLNLGVSPTKDATKQNHVHNSDGSGKRHKAKSSSFDWSHHDSTAIGRHIPVWPSMYNSHTPNSEQMTKGIGSASVVSSLKGAAWQMQMVTGHHVPVASTAASSGFVSSVTRFTDPSSRYQYN</sequence>
<evidence type="ECO:0000256" key="1">
    <source>
        <dbReference type="ARBA" id="ARBA00004123"/>
    </source>
</evidence>
<feature type="domain" description="AP2/ERF" evidence="9">
    <location>
        <begin position="153"/>
        <end position="209"/>
    </location>
</feature>
<dbReference type="InterPro" id="IPR001471">
    <property type="entry name" value="AP2/ERF_dom"/>
</dbReference>
<dbReference type="Proteomes" id="UP000215914">
    <property type="component" value="Chromosome 14"/>
</dbReference>
<dbReference type="Pfam" id="PF00847">
    <property type="entry name" value="AP2"/>
    <property type="match status" value="2"/>
</dbReference>
<dbReference type="AlphaFoldDB" id="A0A251SM88"/>
<dbReference type="SMART" id="SM00380">
    <property type="entry name" value="AP2"/>
    <property type="match status" value="2"/>
</dbReference>
<dbReference type="EMBL" id="MNCJ02000329">
    <property type="protein sequence ID" value="KAF5770825.1"/>
    <property type="molecule type" value="Genomic_DNA"/>
</dbReference>
<keyword evidence="12" id="KW-1185">Reference proteome</keyword>
<dbReference type="CDD" id="cd00018">
    <property type="entry name" value="AP2"/>
    <property type="match status" value="2"/>
</dbReference>
<keyword evidence="3" id="KW-0238">DNA-binding</keyword>
<dbReference type="Gramene" id="mRNA:HanXRQr2_Chr14g0663721">
    <property type="protein sequence ID" value="mRNA:HanXRQr2_Chr14g0663721"/>
    <property type="gene ID" value="HanXRQr2_Chr14g0663721"/>
</dbReference>
<evidence type="ECO:0000259" key="9">
    <source>
        <dbReference type="PROSITE" id="PS51032"/>
    </source>
</evidence>
<reference evidence="10 12" key="1">
    <citation type="journal article" date="2017" name="Nature">
        <title>The sunflower genome provides insights into oil metabolism, flowering and Asterid evolution.</title>
        <authorList>
            <person name="Badouin H."/>
            <person name="Gouzy J."/>
            <person name="Grassa C.J."/>
            <person name="Murat F."/>
            <person name="Staton S.E."/>
            <person name="Cottret L."/>
            <person name="Lelandais-Briere C."/>
            <person name="Owens G.L."/>
            <person name="Carrere S."/>
            <person name="Mayjonade B."/>
            <person name="Legrand L."/>
            <person name="Gill N."/>
            <person name="Kane N.C."/>
            <person name="Bowers J.E."/>
            <person name="Hubner S."/>
            <person name="Bellec A."/>
            <person name="Berard A."/>
            <person name="Berges H."/>
            <person name="Blanchet N."/>
            <person name="Boniface M.C."/>
            <person name="Brunel D."/>
            <person name="Catrice O."/>
            <person name="Chaidir N."/>
            <person name="Claudel C."/>
            <person name="Donnadieu C."/>
            <person name="Faraut T."/>
            <person name="Fievet G."/>
            <person name="Helmstetter N."/>
            <person name="King M."/>
            <person name="Knapp S.J."/>
            <person name="Lai Z."/>
            <person name="Le Paslier M.C."/>
            <person name="Lippi Y."/>
            <person name="Lorenzon L."/>
            <person name="Mandel J.R."/>
            <person name="Marage G."/>
            <person name="Marchand G."/>
            <person name="Marquand E."/>
            <person name="Bret-Mestries E."/>
            <person name="Morien E."/>
            <person name="Nambeesan S."/>
            <person name="Nguyen T."/>
            <person name="Pegot-Espagnet P."/>
            <person name="Pouilly N."/>
            <person name="Raftis F."/>
            <person name="Sallet E."/>
            <person name="Schiex T."/>
            <person name="Thomas J."/>
            <person name="Vandecasteele C."/>
            <person name="Vares D."/>
            <person name="Vear F."/>
            <person name="Vautrin S."/>
            <person name="Crespi M."/>
            <person name="Mangin B."/>
            <person name="Burke J.M."/>
            <person name="Salse J."/>
            <person name="Munos S."/>
            <person name="Vincourt P."/>
            <person name="Rieseberg L.H."/>
            <person name="Langlade N.B."/>
        </authorList>
    </citation>
    <scope>NUCLEOTIDE SEQUENCE [LARGE SCALE GENOMIC DNA]</scope>
    <source>
        <strain evidence="12">cv. SF193</strain>
        <tissue evidence="10">Leaves</tissue>
    </source>
</reference>
<keyword evidence="2" id="KW-0805">Transcription regulation</keyword>
<dbReference type="PANTHER" id="PTHR32467:SF108">
    <property type="entry name" value="AP2 DOMAIN TRANSCRIPTION FACTOR"/>
    <property type="match status" value="1"/>
</dbReference>
<dbReference type="InterPro" id="IPR036955">
    <property type="entry name" value="AP2/ERF_dom_sf"/>
</dbReference>
<dbReference type="GO" id="GO:0003677">
    <property type="term" value="F:DNA binding"/>
    <property type="evidence" value="ECO:0007669"/>
    <property type="project" value="UniProtKB-KW"/>
</dbReference>
<comment type="subcellular location">
    <subcellularLocation>
        <location evidence="1">Nucleus</location>
    </subcellularLocation>
</comment>
<evidence type="ECO:0000313" key="10">
    <source>
        <dbReference type="EMBL" id="KAF5770825.1"/>
    </source>
</evidence>
<evidence type="ECO:0000256" key="8">
    <source>
        <dbReference type="SAM" id="MobiDB-lite"/>
    </source>
</evidence>
<accession>A0A251SM88</accession>
<name>A0A251SM88_HELAN</name>
<dbReference type="SUPFAM" id="SSF54171">
    <property type="entry name" value="DNA-binding domain"/>
    <property type="match status" value="2"/>
</dbReference>
<reference evidence="11" key="2">
    <citation type="submission" date="2017-02" db="EMBL/GenBank/DDBJ databases">
        <title>Sunflower complete genome.</title>
        <authorList>
            <person name="Langlade N."/>
            <person name="Munos S."/>
        </authorList>
    </citation>
    <scope>NUCLEOTIDE SEQUENCE [LARGE SCALE GENOMIC DNA]</scope>
    <source>
        <tissue evidence="11">Leaves</tissue>
    </source>
</reference>
<dbReference type="STRING" id="4232.A0A251SM88"/>
<reference evidence="10" key="3">
    <citation type="submission" date="2020-06" db="EMBL/GenBank/DDBJ databases">
        <title>Helianthus annuus Genome sequencing and assembly Release 2.</title>
        <authorList>
            <person name="Gouzy J."/>
            <person name="Langlade N."/>
            <person name="Munos S."/>
        </authorList>
    </citation>
    <scope>NUCLEOTIDE SEQUENCE</scope>
    <source>
        <tissue evidence="10">Leaves</tissue>
    </source>
</reference>
<evidence type="ECO:0000313" key="12">
    <source>
        <dbReference type="Proteomes" id="UP000215914"/>
    </source>
</evidence>
<dbReference type="PANTHER" id="PTHR32467">
    <property type="entry name" value="AP2-LIKE ETHYLENE-RESPONSIVE TRANSCRIPTION FACTOR"/>
    <property type="match status" value="1"/>
</dbReference>